<dbReference type="Proteomes" id="UP000218767">
    <property type="component" value="Unassembled WGS sequence"/>
</dbReference>
<feature type="domain" description="Transcription factor zinc-finger" evidence="1">
    <location>
        <begin position="2"/>
        <end position="44"/>
    </location>
</feature>
<evidence type="ECO:0000259" key="1">
    <source>
        <dbReference type="Pfam" id="PF13453"/>
    </source>
</evidence>
<gene>
    <name evidence="2" type="ORF">COB20_01935</name>
</gene>
<dbReference type="AlphaFoldDB" id="A0A2A4XFS0"/>
<dbReference type="InterPro" id="IPR027392">
    <property type="entry name" value="TF_Znf"/>
</dbReference>
<name>A0A2A4XFS0_9GAMM</name>
<sequence length="130" mass="14958">MDCPKCNSEMQELKIETLHGQVVIDKCNSCKGLWFDNGEAEQLKGDWMADFADSGDREVGKTYNTVRDIQCPRCGKTMVKLNDPKQSHLEYEACEEHGVFMDAGEFTDYKHETLMDVFRDVVAKITRRQK</sequence>
<proteinExistence type="predicted"/>
<evidence type="ECO:0000313" key="2">
    <source>
        <dbReference type="EMBL" id="PCI81430.1"/>
    </source>
</evidence>
<dbReference type="EMBL" id="NVUL01000005">
    <property type="protein sequence ID" value="PCI81430.1"/>
    <property type="molecule type" value="Genomic_DNA"/>
</dbReference>
<evidence type="ECO:0000313" key="3">
    <source>
        <dbReference type="Proteomes" id="UP000218767"/>
    </source>
</evidence>
<organism evidence="2 3">
    <name type="scientific">SAR86 cluster bacterium</name>
    <dbReference type="NCBI Taxonomy" id="2030880"/>
    <lineage>
        <taxon>Bacteria</taxon>
        <taxon>Pseudomonadati</taxon>
        <taxon>Pseudomonadota</taxon>
        <taxon>Gammaproteobacteria</taxon>
        <taxon>SAR86 cluster</taxon>
    </lineage>
</organism>
<comment type="caution">
    <text evidence="2">The sequence shown here is derived from an EMBL/GenBank/DDBJ whole genome shotgun (WGS) entry which is preliminary data.</text>
</comment>
<protein>
    <recommendedName>
        <fullName evidence="1">Transcription factor zinc-finger domain-containing protein</fullName>
    </recommendedName>
</protein>
<accession>A0A2A4XFS0</accession>
<dbReference type="Pfam" id="PF13453">
    <property type="entry name" value="Zn_ribbon_TFIIB"/>
    <property type="match status" value="1"/>
</dbReference>
<reference evidence="3" key="1">
    <citation type="submission" date="2017-08" db="EMBL/GenBank/DDBJ databases">
        <title>A dynamic microbial community with high functional redundancy inhabits the cold, oxic subseafloor aquifer.</title>
        <authorList>
            <person name="Tully B.J."/>
            <person name="Wheat C.G."/>
            <person name="Glazer B.T."/>
            <person name="Huber J.A."/>
        </authorList>
    </citation>
    <scope>NUCLEOTIDE SEQUENCE [LARGE SCALE GENOMIC DNA]</scope>
</reference>